<gene>
    <name evidence="1" type="ORF">GNZ12_42025</name>
</gene>
<comment type="caution">
    <text evidence="1">The sequence shown here is derived from an EMBL/GenBank/DDBJ whole genome shotgun (WGS) entry which is preliminary data.</text>
</comment>
<reference evidence="1 2" key="1">
    <citation type="submission" date="2019-11" db="EMBL/GenBank/DDBJ databases">
        <title>Metabolism of dissolved organic matter in forest soils.</title>
        <authorList>
            <person name="Cyle K.T."/>
            <person name="Wilhelm R.C."/>
            <person name="Martinez C.E."/>
        </authorList>
    </citation>
    <scope>NUCLEOTIDE SEQUENCE [LARGE SCALE GENOMIC DNA]</scope>
    <source>
        <strain evidence="1 2">1N</strain>
    </source>
</reference>
<accession>A0ABX2C694</accession>
<dbReference type="SUPFAM" id="SSF51695">
    <property type="entry name" value="PLC-like phosphodiesterases"/>
    <property type="match status" value="1"/>
</dbReference>
<proteinExistence type="predicted"/>
<name>A0ABX2C694_9BURK</name>
<evidence type="ECO:0000313" key="1">
    <source>
        <dbReference type="EMBL" id="NPT47763.1"/>
    </source>
</evidence>
<sequence length="203" mass="23288">MKILSHRGYWLEKSEKNTVEAFNRSFDLGFGTETDVRDRLGELVISHDPATSEAMTFERYLSILGDRDLPQAINVKADGLAEPLKHAFEGRALDWFVFDMSVPDMKMHLNAGNPVFARMSEVEQNSPWINAVSGIWLDAFESHWYTKQTIDDLLARGLRVCIVSPELHGRAYLDLWESVKGFRDDDRVLICTDVPEECQRFFS</sequence>
<dbReference type="Gene3D" id="3.20.20.190">
    <property type="entry name" value="Phosphatidylinositol (PI) phosphodiesterase"/>
    <property type="match status" value="1"/>
</dbReference>
<dbReference type="RefSeq" id="WP_172318645.1">
    <property type="nucleotide sequence ID" value="NZ_WOEY01000174.1"/>
</dbReference>
<evidence type="ECO:0000313" key="2">
    <source>
        <dbReference type="Proteomes" id="UP000652198"/>
    </source>
</evidence>
<dbReference type="InterPro" id="IPR017946">
    <property type="entry name" value="PLC-like_Pdiesterase_TIM-brl"/>
</dbReference>
<organism evidence="1 2">
    <name type="scientific">Paraburkholderia solitsugae</name>
    <dbReference type="NCBI Taxonomy" id="2675748"/>
    <lineage>
        <taxon>Bacteria</taxon>
        <taxon>Pseudomonadati</taxon>
        <taxon>Pseudomonadota</taxon>
        <taxon>Betaproteobacteria</taxon>
        <taxon>Burkholderiales</taxon>
        <taxon>Burkholderiaceae</taxon>
        <taxon>Paraburkholderia</taxon>
    </lineage>
</organism>
<protein>
    <submittedName>
        <fullName evidence="1">Phosphodiesterase</fullName>
    </submittedName>
</protein>
<dbReference type="EMBL" id="WOEY01000174">
    <property type="protein sequence ID" value="NPT47763.1"/>
    <property type="molecule type" value="Genomic_DNA"/>
</dbReference>
<dbReference type="Proteomes" id="UP000652198">
    <property type="component" value="Unassembled WGS sequence"/>
</dbReference>
<keyword evidence="2" id="KW-1185">Reference proteome</keyword>